<proteinExistence type="inferred from homology"/>
<dbReference type="eggNOG" id="COG1897">
    <property type="taxonomic scope" value="Bacteria"/>
</dbReference>
<sequence>MTVLKLNGFTKNGPENYQVIPRLSLLVLNLMPNKQTTEKQINRLLTEVASPVSVTYMYPETHQWKHGNQRQLAQNYTTLSAIRNNYFDGLIVTGAPLEQLKFSDIDFWQEFVQIRDWSKTHTRSQLFTCWGAQAALYDDYAVPKIDLEQKIFGIYDNQLKTTRLPRSFLMPQSRFSKVDAKDILKVPELEILADNQATGPFFIQSQIANSLYVLGHPEYQADTLINEYQRDKTLAHPTEKPANLSLRNPLASYVRWHNSSLNLYQTWMDKIEEEKYHHERKQIQI</sequence>
<feature type="active site" description="Proton acceptor" evidence="4">
    <location>
        <position position="216"/>
    </location>
</feature>
<dbReference type="SUPFAM" id="SSF52317">
    <property type="entry name" value="Class I glutamine amidotransferase-like"/>
    <property type="match status" value="1"/>
</dbReference>
<dbReference type="STRING" id="1423815.FC27_GL001789"/>
<feature type="binding site" evidence="4">
    <location>
        <position position="150"/>
    </location>
    <ligand>
        <name>substrate</name>
    </ligand>
</feature>
<comment type="catalytic activity">
    <reaction evidence="4">
        <text>L-homoserine + acetyl-CoA = O-acetyl-L-homoserine + CoA</text>
        <dbReference type="Rhea" id="RHEA:13701"/>
        <dbReference type="ChEBI" id="CHEBI:57287"/>
        <dbReference type="ChEBI" id="CHEBI:57288"/>
        <dbReference type="ChEBI" id="CHEBI:57476"/>
        <dbReference type="ChEBI" id="CHEBI:57716"/>
        <dbReference type="EC" id="2.3.1.31"/>
    </reaction>
</comment>
<evidence type="ECO:0000256" key="2">
    <source>
        <dbReference type="ARBA" id="ARBA00022679"/>
    </source>
</evidence>
<reference evidence="6 7" key="1">
    <citation type="journal article" date="2015" name="Genome Announc.">
        <title>Expanding the biotechnology potential of lactobacilli through comparative genomics of 213 strains and associated genera.</title>
        <authorList>
            <person name="Sun Z."/>
            <person name="Harris H.M."/>
            <person name="McCann A."/>
            <person name="Guo C."/>
            <person name="Argimon S."/>
            <person name="Zhang W."/>
            <person name="Yang X."/>
            <person name="Jeffery I.B."/>
            <person name="Cooney J.C."/>
            <person name="Kagawa T.F."/>
            <person name="Liu W."/>
            <person name="Song Y."/>
            <person name="Salvetti E."/>
            <person name="Wrobel A."/>
            <person name="Rasinkangas P."/>
            <person name="Parkhill J."/>
            <person name="Rea M.C."/>
            <person name="O'Sullivan O."/>
            <person name="Ritari J."/>
            <person name="Douillard F.P."/>
            <person name="Paul Ross R."/>
            <person name="Yang R."/>
            <person name="Briner A.E."/>
            <person name="Felis G.E."/>
            <person name="de Vos W.M."/>
            <person name="Barrangou R."/>
            <person name="Klaenhammer T.R."/>
            <person name="Caufield P.W."/>
            <person name="Cui Y."/>
            <person name="Zhang H."/>
            <person name="O'Toole P.W."/>
        </authorList>
    </citation>
    <scope>NUCLEOTIDE SEQUENCE [LARGE SCALE GENOMIC DNA]</scope>
    <source>
        <strain evidence="6 7">DSM 14857</strain>
    </source>
</reference>
<dbReference type="HAMAP" id="MF_00295">
    <property type="entry name" value="MetA_acyltransf"/>
    <property type="match status" value="1"/>
</dbReference>
<feature type="site" description="Important for acyl-CoA specificity" evidence="4">
    <location>
        <position position="98"/>
    </location>
</feature>
<keyword evidence="2 4" id="KW-0808">Transferase</keyword>
<dbReference type="CDD" id="cd03131">
    <property type="entry name" value="GATase1_HTS"/>
    <property type="match status" value="1"/>
</dbReference>
<dbReference type="GO" id="GO:0005737">
    <property type="term" value="C:cytoplasm"/>
    <property type="evidence" value="ECO:0007669"/>
    <property type="project" value="UniProtKB-SubCell"/>
</dbReference>
<protein>
    <recommendedName>
        <fullName evidence="4">Homoserine O-acetyltransferase</fullName>
        <shortName evidence="4">HAT</shortName>
        <ecNumber evidence="4">2.3.1.31</ecNumber>
    </recommendedName>
    <alternativeName>
        <fullName evidence="4">Homoserine transacetylase</fullName>
        <shortName evidence="4">HTA</shortName>
    </alternativeName>
</protein>
<dbReference type="InterPro" id="IPR029062">
    <property type="entry name" value="Class_I_gatase-like"/>
</dbReference>
<evidence type="ECO:0000313" key="7">
    <source>
        <dbReference type="Proteomes" id="UP000051647"/>
    </source>
</evidence>
<feature type="active site" description="Acyl-thioester intermediate" evidence="4 5">
    <location>
        <position position="129"/>
    </location>
</feature>
<dbReference type="UniPathway" id="UPA00051">
    <property type="reaction ID" value="UER00074"/>
</dbReference>
<dbReference type="EMBL" id="AZFA01000005">
    <property type="protein sequence ID" value="KRL67473.1"/>
    <property type="molecule type" value="Genomic_DNA"/>
</dbReference>
<evidence type="ECO:0000256" key="1">
    <source>
        <dbReference type="ARBA" id="ARBA00022605"/>
    </source>
</evidence>
<evidence type="ECO:0000256" key="3">
    <source>
        <dbReference type="ARBA" id="ARBA00023315"/>
    </source>
</evidence>
<keyword evidence="1 4" id="KW-0028">Amino-acid biosynthesis</keyword>
<comment type="caution">
    <text evidence="4">Lacks conserved residue(s) required for the propagation of feature annotation.</text>
</comment>
<comment type="function">
    <text evidence="4">Transfers an acetyl group from acetyl-CoA to L-homoserine, forming acetyl-L-homoserine.</text>
</comment>
<accession>A0A0R1SE64</accession>
<keyword evidence="4" id="KW-0963">Cytoplasm</keyword>
<keyword evidence="7" id="KW-1185">Reference proteome</keyword>
<dbReference type="InterPro" id="IPR033752">
    <property type="entry name" value="MetA_family"/>
</dbReference>
<dbReference type="Gene3D" id="3.40.50.880">
    <property type="match status" value="1"/>
</dbReference>
<dbReference type="GO" id="GO:0008899">
    <property type="term" value="F:homoserine O-succinyltransferase activity"/>
    <property type="evidence" value="ECO:0007669"/>
    <property type="project" value="UniProtKB-UniRule"/>
</dbReference>
<dbReference type="AlphaFoldDB" id="A0A0R1SE64"/>
<feature type="site" description="Important for substrate specificity" evidence="4">
    <location>
        <position position="173"/>
    </location>
</feature>
<gene>
    <name evidence="4" type="primary">metAA</name>
    <name evidence="6" type="ORF">FC27_GL001789</name>
</gene>
<dbReference type="PANTHER" id="PTHR20919">
    <property type="entry name" value="HOMOSERINE O-SUCCINYLTRANSFERASE"/>
    <property type="match status" value="1"/>
</dbReference>
<comment type="caution">
    <text evidence="6">The sequence shown here is derived from an EMBL/GenBank/DDBJ whole genome shotgun (WGS) entry which is preliminary data.</text>
</comment>
<name>A0A0R1SE64_9LACO</name>
<dbReference type="OrthoDB" id="9772423at2"/>
<feature type="binding site" evidence="4">
    <location>
        <position position="230"/>
    </location>
    <ligand>
        <name>substrate</name>
    </ligand>
</feature>
<feature type="binding site" evidence="4">
    <location>
        <position position="173"/>
    </location>
    <ligand>
        <name>substrate</name>
    </ligand>
</feature>
<feature type="active site" evidence="4">
    <location>
        <position position="218"/>
    </location>
</feature>
<evidence type="ECO:0000313" key="6">
    <source>
        <dbReference type="EMBL" id="KRL67473.1"/>
    </source>
</evidence>
<dbReference type="Pfam" id="PF04204">
    <property type="entry name" value="HTS"/>
    <property type="match status" value="1"/>
</dbReference>
<organism evidence="6 7">
    <name type="scientific">Companilactobacillus versmoldensis DSM 14857 = KCTC 3814</name>
    <dbReference type="NCBI Taxonomy" id="1423815"/>
    <lineage>
        <taxon>Bacteria</taxon>
        <taxon>Bacillati</taxon>
        <taxon>Bacillota</taxon>
        <taxon>Bacilli</taxon>
        <taxon>Lactobacillales</taxon>
        <taxon>Lactobacillaceae</taxon>
        <taxon>Companilactobacillus</taxon>
    </lineage>
</organism>
<dbReference type="PIRSF" id="PIRSF000450">
    <property type="entry name" value="H_ser_succinyltr"/>
    <property type="match status" value="1"/>
</dbReference>
<dbReference type="GO" id="GO:0009086">
    <property type="term" value="P:methionine biosynthetic process"/>
    <property type="evidence" value="ECO:0007669"/>
    <property type="project" value="UniProtKB-UniRule"/>
</dbReference>
<dbReference type="RefSeq" id="WP_010625433.1">
    <property type="nucleotide sequence ID" value="NZ_AZFA01000005.1"/>
</dbReference>
<keyword evidence="3 4" id="KW-0012">Acyltransferase</keyword>
<comment type="subcellular location">
    <subcellularLocation>
        <location evidence="4">Cytoplasm</location>
    </subcellularLocation>
</comment>
<comment type="similarity">
    <text evidence="4">Belongs to the MetA family.</text>
</comment>
<dbReference type="GO" id="GO:0004414">
    <property type="term" value="F:homoserine O-acetyltransferase activity"/>
    <property type="evidence" value="ECO:0007669"/>
    <property type="project" value="UniProtKB-EC"/>
</dbReference>
<keyword evidence="4" id="KW-0486">Methionine biosynthesis</keyword>
<evidence type="ECO:0000256" key="5">
    <source>
        <dbReference type="PIRSR" id="PIRSR000450-1"/>
    </source>
</evidence>
<dbReference type="PANTHER" id="PTHR20919:SF0">
    <property type="entry name" value="HOMOSERINE O-SUCCINYLTRANSFERASE"/>
    <property type="match status" value="1"/>
</dbReference>
<dbReference type="PATRIC" id="fig|1423815.3.peg.1832"/>
<dbReference type="Proteomes" id="UP000051647">
    <property type="component" value="Unassembled WGS sequence"/>
</dbReference>
<comment type="pathway">
    <text evidence="4">Amino-acid biosynthesis; L-methionine biosynthesis via de novo pathway; O-acetyl-L-homoserine from L-homoserine: step 1/1.</text>
</comment>
<evidence type="ECO:0000256" key="4">
    <source>
        <dbReference type="HAMAP-Rule" id="MF_00295"/>
    </source>
</evidence>
<dbReference type="EC" id="2.3.1.31" evidence="4"/>